<evidence type="ECO:0000313" key="1">
    <source>
        <dbReference type="EMBL" id="GAA1982076.1"/>
    </source>
</evidence>
<dbReference type="RefSeq" id="WP_344062518.1">
    <property type="nucleotide sequence ID" value="NZ_BAAAPU010000007.1"/>
</dbReference>
<evidence type="ECO:0000313" key="2">
    <source>
        <dbReference type="Proteomes" id="UP001500013"/>
    </source>
</evidence>
<sequence>MPAQRFHGQIAGVGSESGVRVVVGSWHTTPLGAFGDAMVETPAGHRVLIAPSRPVAEFIEATYDFDEVRLEPITVTSDRGRWRVVSPSLTLDLAVGGRMPLGRLLRAVPERLAASPAWATLVDPVARRVLRGVRTRGTALAGRREFYGATDLHQVTALEGSFEGRPLGALAPVDPPCRFGFSSTPRRPSVTTVVTTVQVRCSGHRSGRRSATPA</sequence>
<keyword evidence="2" id="KW-1185">Reference proteome</keyword>
<dbReference type="EMBL" id="BAAAPU010000007">
    <property type="protein sequence ID" value="GAA1982076.1"/>
    <property type="molecule type" value="Genomic_DNA"/>
</dbReference>
<gene>
    <name evidence="1" type="ORF">GCM10009817_24170</name>
</gene>
<name>A0ABN2S805_9MICO</name>
<proteinExistence type="predicted"/>
<accession>A0ABN2S805</accession>
<reference evidence="1 2" key="1">
    <citation type="journal article" date="2019" name="Int. J. Syst. Evol. Microbiol.">
        <title>The Global Catalogue of Microorganisms (GCM) 10K type strain sequencing project: providing services to taxonomists for standard genome sequencing and annotation.</title>
        <authorList>
            <consortium name="The Broad Institute Genomics Platform"/>
            <consortium name="The Broad Institute Genome Sequencing Center for Infectious Disease"/>
            <person name="Wu L."/>
            <person name="Ma J."/>
        </authorList>
    </citation>
    <scope>NUCLEOTIDE SEQUENCE [LARGE SCALE GENOMIC DNA]</scope>
    <source>
        <strain evidence="1 2">JCM 15628</strain>
    </source>
</reference>
<comment type="caution">
    <text evidence="1">The sequence shown here is derived from an EMBL/GenBank/DDBJ whole genome shotgun (WGS) entry which is preliminary data.</text>
</comment>
<organism evidence="1 2">
    <name type="scientific">Terrabacter lapilli</name>
    <dbReference type="NCBI Taxonomy" id="436231"/>
    <lineage>
        <taxon>Bacteria</taxon>
        <taxon>Bacillati</taxon>
        <taxon>Actinomycetota</taxon>
        <taxon>Actinomycetes</taxon>
        <taxon>Micrococcales</taxon>
        <taxon>Intrasporangiaceae</taxon>
        <taxon>Terrabacter</taxon>
    </lineage>
</organism>
<dbReference type="Proteomes" id="UP001500013">
    <property type="component" value="Unassembled WGS sequence"/>
</dbReference>
<protein>
    <submittedName>
        <fullName evidence="1">Uncharacterized protein</fullName>
    </submittedName>
</protein>